<dbReference type="Proteomes" id="UP000295560">
    <property type="component" value="Unassembled WGS sequence"/>
</dbReference>
<evidence type="ECO:0000259" key="1">
    <source>
        <dbReference type="Pfam" id="PF13490"/>
    </source>
</evidence>
<dbReference type="InterPro" id="IPR027383">
    <property type="entry name" value="Znf_put"/>
</dbReference>
<accession>A0A4R1HHN4</accession>
<comment type="caution">
    <text evidence="2">The sequence shown here is derived from an EMBL/GenBank/DDBJ whole genome shotgun (WGS) entry which is preliminary data.</text>
</comment>
<feature type="domain" description="Putative zinc-finger" evidence="1">
    <location>
        <begin position="4"/>
        <end position="38"/>
    </location>
</feature>
<dbReference type="OrthoDB" id="5197868at2"/>
<protein>
    <submittedName>
        <fullName evidence="2">Putative zinc finger protein</fullName>
    </submittedName>
</protein>
<dbReference type="AlphaFoldDB" id="A0A4R1HHN4"/>
<dbReference type="EMBL" id="SMFZ01000002">
    <property type="protein sequence ID" value="TCK21737.1"/>
    <property type="molecule type" value="Genomic_DNA"/>
</dbReference>
<dbReference type="Pfam" id="PF13490">
    <property type="entry name" value="zf-HC2"/>
    <property type="match status" value="1"/>
</dbReference>
<evidence type="ECO:0000313" key="3">
    <source>
        <dbReference type="Proteomes" id="UP000295560"/>
    </source>
</evidence>
<reference evidence="2 3" key="1">
    <citation type="submission" date="2019-03" db="EMBL/GenBank/DDBJ databases">
        <title>Sequencing the genomes of 1000 actinobacteria strains.</title>
        <authorList>
            <person name="Klenk H.-P."/>
        </authorList>
    </citation>
    <scope>NUCLEOTIDE SEQUENCE [LARGE SCALE GENOMIC DNA]</scope>
    <source>
        <strain evidence="2 3">DSM 44969</strain>
    </source>
</reference>
<dbReference type="RefSeq" id="WP_132430447.1">
    <property type="nucleotide sequence ID" value="NZ_SMFZ01000002.1"/>
</dbReference>
<evidence type="ECO:0000313" key="2">
    <source>
        <dbReference type="EMBL" id="TCK21737.1"/>
    </source>
</evidence>
<organism evidence="2 3">
    <name type="scientific">Pseudonocardia endophytica</name>
    <dbReference type="NCBI Taxonomy" id="401976"/>
    <lineage>
        <taxon>Bacteria</taxon>
        <taxon>Bacillati</taxon>
        <taxon>Actinomycetota</taxon>
        <taxon>Actinomycetes</taxon>
        <taxon>Pseudonocardiales</taxon>
        <taxon>Pseudonocardiaceae</taxon>
        <taxon>Pseudonocardia</taxon>
    </lineage>
</organism>
<keyword evidence="3" id="KW-1185">Reference proteome</keyword>
<gene>
    <name evidence="2" type="ORF">EV378_5728</name>
</gene>
<name>A0A4R1HHN4_PSEEN</name>
<sequence length="110" mass="11904">MNGCQRCREAVSAGLDGEDEPRDRLIVDNHLDRCAPCREFATAARELDELTRRRAGDAPPVTGDHLRIDVPVCAPRRPHLRPVGNATCGCSPDCSCGCQHGRACRCHAAA</sequence>
<proteinExistence type="predicted"/>